<dbReference type="GO" id="GO:0016787">
    <property type="term" value="F:hydrolase activity"/>
    <property type="evidence" value="ECO:0007669"/>
    <property type="project" value="UniProtKB-KW"/>
</dbReference>
<dbReference type="PANTHER" id="PTHR46623:SF10">
    <property type="entry name" value="CARBOXYMETHYLENEBUTENOLIDASE HOMOLOG"/>
    <property type="match status" value="1"/>
</dbReference>
<dbReference type="InterPro" id="IPR002925">
    <property type="entry name" value="Dienelactn_hydro"/>
</dbReference>
<dbReference type="InterPro" id="IPR051049">
    <property type="entry name" value="Dienelactone_hydrolase-like"/>
</dbReference>
<protein>
    <submittedName>
        <fullName evidence="2">Dienelactone hydrolase family protein</fullName>
        <ecNumber evidence="2">3.1.-.-</ecNumber>
    </submittedName>
</protein>
<gene>
    <name evidence="2" type="ORF">ACFFF7_04320</name>
</gene>
<dbReference type="InterPro" id="IPR029058">
    <property type="entry name" value="AB_hydrolase_fold"/>
</dbReference>
<dbReference type="PANTHER" id="PTHR46623">
    <property type="entry name" value="CARBOXYMETHYLENEBUTENOLIDASE-RELATED"/>
    <property type="match status" value="1"/>
</dbReference>
<proteinExistence type="predicted"/>
<reference evidence="2 3" key="1">
    <citation type="submission" date="2024-09" db="EMBL/GenBank/DDBJ databases">
        <authorList>
            <person name="Sun Q."/>
            <person name="Mori K."/>
        </authorList>
    </citation>
    <scope>NUCLEOTIDE SEQUENCE [LARGE SCALE GENOMIC DNA]</scope>
    <source>
        <strain evidence="2 3">NCAIM B.02537</strain>
    </source>
</reference>
<dbReference type="EMBL" id="JBHLTL010000001">
    <property type="protein sequence ID" value="MFC0588628.1"/>
    <property type="molecule type" value="Genomic_DNA"/>
</dbReference>
<dbReference type="SUPFAM" id="SSF53474">
    <property type="entry name" value="alpha/beta-Hydrolases"/>
    <property type="match status" value="1"/>
</dbReference>
<comment type="caution">
    <text evidence="2">The sequence shown here is derived from an EMBL/GenBank/DDBJ whole genome shotgun (WGS) entry which is preliminary data.</text>
</comment>
<dbReference type="Gene3D" id="3.40.50.1820">
    <property type="entry name" value="alpha/beta hydrolase"/>
    <property type="match status" value="1"/>
</dbReference>
<evidence type="ECO:0000313" key="2">
    <source>
        <dbReference type="EMBL" id="MFC0588628.1"/>
    </source>
</evidence>
<dbReference type="Pfam" id="PF01738">
    <property type="entry name" value="DLH"/>
    <property type="match status" value="1"/>
</dbReference>
<name>A0ABV6PHT2_9SPHN</name>
<accession>A0ABV6PHT2</accession>
<dbReference type="EC" id="3.1.-.-" evidence="2"/>
<keyword evidence="2" id="KW-0378">Hydrolase</keyword>
<evidence type="ECO:0000313" key="3">
    <source>
        <dbReference type="Proteomes" id="UP001589943"/>
    </source>
</evidence>
<feature type="domain" description="Dienelactone hydrolase" evidence="1">
    <location>
        <begin position="65"/>
        <end position="290"/>
    </location>
</feature>
<organism evidence="2 3">
    <name type="scientific">Novosphingobium aquiterrae</name>
    <dbReference type="NCBI Taxonomy" id="624388"/>
    <lineage>
        <taxon>Bacteria</taxon>
        <taxon>Pseudomonadati</taxon>
        <taxon>Pseudomonadota</taxon>
        <taxon>Alphaproteobacteria</taxon>
        <taxon>Sphingomonadales</taxon>
        <taxon>Sphingomonadaceae</taxon>
        <taxon>Novosphingobium</taxon>
    </lineage>
</organism>
<sequence>MCDEFTARQDDAALAGRGLNRRQFAAAGTASVATLVAACADARMTDKGGLSEETVRIVTPDGTADAFYVRPQRGRFPGVIMWPDIAGLRDAYKEMGRRLARAGYAVLVVNHYYRSSPAPILNSIAEWRTPEGQAKLKPMIAAITPAGTISDAKAFVAWLGKQRSVHAQRGIGTCGYCMGGPYTVRTAFAAPDRVRAAASFHGAGLVGDTPDSPSKLLVATKASFLFAIARSDDARAPGDKDALKAAAKAAGRPAEVEVYNADHGWCTLDAPVYDKAEADRAWERMLVLFKGL</sequence>
<evidence type="ECO:0000259" key="1">
    <source>
        <dbReference type="Pfam" id="PF01738"/>
    </source>
</evidence>
<dbReference type="RefSeq" id="WP_379480124.1">
    <property type="nucleotide sequence ID" value="NZ_JBHLTL010000001.1"/>
</dbReference>
<keyword evidence="3" id="KW-1185">Reference proteome</keyword>
<dbReference type="Proteomes" id="UP001589943">
    <property type="component" value="Unassembled WGS sequence"/>
</dbReference>